<accession>A0A0E9V983</accession>
<name>A0A0E9V983_ANGAN</name>
<dbReference type="EMBL" id="GBXM01034824">
    <property type="protein sequence ID" value="JAH73753.1"/>
    <property type="molecule type" value="Transcribed_RNA"/>
</dbReference>
<protein>
    <submittedName>
        <fullName evidence="1">Uncharacterized protein</fullName>
    </submittedName>
</protein>
<reference evidence="1" key="2">
    <citation type="journal article" date="2015" name="Fish Shellfish Immunol.">
        <title>Early steps in the European eel (Anguilla anguilla)-Vibrio vulnificus interaction in the gills: Role of the RtxA13 toxin.</title>
        <authorList>
            <person name="Callol A."/>
            <person name="Pajuelo D."/>
            <person name="Ebbesson L."/>
            <person name="Teles M."/>
            <person name="MacKenzie S."/>
            <person name="Amaro C."/>
        </authorList>
    </citation>
    <scope>NUCLEOTIDE SEQUENCE</scope>
</reference>
<organism evidence="1">
    <name type="scientific">Anguilla anguilla</name>
    <name type="common">European freshwater eel</name>
    <name type="synonym">Muraena anguilla</name>
    <dbReference type="NCBI Taxonomy" id="7936"/>
    <lineage>
        <taxon>Eukaryota</taxon>
        <taxon>Metazoa</taxon>
        <taxon>Chordata</taxon>
        <taxon>Craniata</taxon>
        <taxon>Vertebrata</taxon>
        <taxon>Euteleostomi</taxon>
        <taxon>Actinopterygii</taxon>
        <taxon>Neopterygii</taxon>
        <taxon>Teleostei</taxon>
        <taxon>Anguilliformes</taxon>
        <taxon>Anguillidae</taxon>
        <taxon>Anguilla</taxon>
    </lineage>
</organism>
<dbReference type="AlphaFoldDB" id="A0A0E9V983"/>
<proteinExistence type="predicted"/>
<sequence>MTEMKMYSVCFDLLFLYLIYFPKYETLCITPELTNGSFSSPRAGIKLITGVTRQ</sequence>
<reference evidence="1" key="1">
    <citation type="submission" date="2014-11" db="EMBL/GenBank/DDBJ databases">
        <authorList>
            <person name="Amaro Gonzalez C."/>
        </authorList>
    </citation>
    <scope>NUCLEOTIDE SEQUENCE</scope>
</reference>
<evidence type="ECO:0000313" key="1">
    <source>
        <dbReference type="EMBL" id="JAH73753.1"/>
    </source>
</evidence>